<feature type="region of interest" description="Disordered" evidence="1">
    <location>
        <begin position="32"/>
        <end position="52"/>
    </location>
</feature>
<dbReference type="Proteomes" id="UP000215355">
    <property type="component" value="Chromosome 1"/>
</dbReference>
<accession>A0AAJ4XH37</accession>
<gene>
    <name evidence="2" type="ORF">SAMEA4412673_03889</name>
</gene>
<protein>
    <submittedName>
        <fullName evidence="2">Uncharacterized protein</fullName>
    </submittedName>
</protein>
<evidence type="ECO:0000313" key="3">
    <source>
        <dbReference type="Proteomes" id="UP000215355"/>
    </source>
</evidence>
<organism evidence="2 3">
    <name type="scientific">Sphingobacterium mizutaii</name>
    <dbReference type="NCBI Taxonomy" id="1010"/>
    <lineage>
        <taxon>Bacteria</taxon>
        <taxon>Pseudomonadati</taxon>
        <taxon>Bacteroidota</taxon>
        <taxon>Sphingobacteriia</taxon>
        <taxon>Sphingobacteriales</taxon>
        <taxon>Sphingobacteriaceae</taxon>
        <taxon>Sphingobacterium</taxon>
    </lineage>
</organism>
<dbReference type="EMBL" id="LT906468">
    <property type="protein sequence ID" value="SNV63656.1"/>
    <property type="molecule type" value="Genomic_DNA"/>
</dbReference>
<evidence type="ECO:0000256" key="1">
    <source>
        <dbReference type="SAM" id="MobiDB-lite"/>
    </source>
</evidence>
<sequence>MINGITSLKTQAVLSQVTWFWSISVLKQLYGRESTDRSLGKNQDPFSNWHSP</sequence>
<dbReference type="AlphaFoldDB" id="A0AAJ4XH37"/>
<feature type="compositionally biased region" description="Polar residues" evidence="1">
    <location>
        <begin position="40"/>
        <end position="52"/>
    </location>
</feature>
<reference evidence="2 3" key="1">
    <citation type="submission" date="2017-06" db="EMBL/GenBank/DDBJ databases">
        <authorList>
            <consortium name="Pathogen Informatics"/>
        </authorList>
    </citation>
    <scope>NUCLEOTIDE SEQUENCE [LARGE SCALE GENOMIC DNA]</scope>
    <source>
        <strain evidence="2 3">NCTC12149</strain>
    </source>
</reference>
<dbReference type="KEGG" id="smiz:4412673_03889"/>
<evidence type="ECO:0000313" key="2">
    <source>
        <dbReference type="EMBL" id="SNV63656.1"/>
    </source>
</evidence>
<name>A0AAJ4XH37_9SPHI</name>
<proteinExistence type="predicted"/>